<comment type="caution">
    <text evidence="2">The sequence shown here is derived from an EMBL/GenBank/DDBJ whole genome shotgun (WGS) entry which is preliminary data.</text>
</comment>
<sequence length="139" mass="16075">MMMKKLTGVNEYRDIKITSKRQLTIPKSYFDALNIEEEVHAYLLDDGIFLQPARSQETREEKDIQAIVKQVLSKGLSEEQLAEELTHRINEYRRLLKDRVQTFMEDMADSGSEEDEGDLDFNGLDVFFDKKNATPPQGS</sequence>
<dbReference type="InterPro" id="IPR007159">
    <property type="entry name" value="SpoVT-AbrB_dom"/>
</dbReference>
<dbReference type="Proteomes" id="UP000621560">
    <property type="component" value="Unassembled WGS sequence"/>
</dbReference>
<feature type="domain" description="SpoVT-AbrB" evidence="1">
    <location>
        <begin position="15"/>
        <end position="58"/>
    </location>
</feature>
<keyword evidence="2" id="KW-0238">DNA-binding</keyword>
<dbReference type="SUPFAM" id="SSF89447">
    <property type="entry name" value="AbrB/MazE/MraZ-like"/>
    <property type="match status" value="1"/>
</dbReference>
<evidence type="ECO:0000313" key="2">
    <source>
        <dbReference type="EMBL" id="MBD2846335.1"/>
    </source>
</evidence>
<dbReference type="RefSeq" id="WP_190918667.1">
    <property type="nucleotide sequence ID" value="NZ_JACXIZ010000022.1"/>
</dbReference>
<dbReference type="AlphaFoldDB" id="A0A927BV66"/>
<protein>
    <submittedName>
        <fullName evidence="2">AbrB/MazE/SpoVT family DNA-binding domain-containing protein</fullName>
    </submittedName>
</protein>
<dbReference type="SMART" id="SM00966">
    <property type="entry name" value="SpoVT_AbrB"/>
    <property type="match status" value="1"/>
</dbReference>
<keyword evidence="3" id="KW-1185">Reference proteome</keyword>
<dbReference type="InterPro" id="IPR037914">
    <property type="entry name" value="SpoVT-AbrB_sf"/>
</dbReference>
<dbReference type="GO" id="GO:0003677">
    <property type="term" value="F:DNA binding"/>
    <property type="evidence" value="ECO:0007669"/>
    <property type="project" value="UniProtKB-KW"/>
</dbReference>
<evidence type="ECO:0000259" key="1">
    <source>
        <dbReference type="SMART" id="SM00966"/>
    </source>
</evidence>
<proteinExistence type="predicted"/>
<reference evidence="2" key="1">
    <citation type="submission" date="2020-09" db="EMBL/GenBank/DDBJ databases">
        <title>A novel bacterium of genus Paenibacillus, isolated from South China Sea.</title>
        <authorList>
            <person name="Huang H."/>
            <person name="Mo K."/>
            <person name="Hu Y."/>
        </authorList>
    </citation>
    <scope>NUCLEOTIDE SEQUENCE</scope>
    <source>
        <strain evidence="2">IB182496</strain>
    </source>
</reference>
<evidence type="ECO:0000313" key="3">
    <source>
        <dbReference type="Proteomes" id="UP000621560"/>
    </source>
</evidence>
<gene>
    <name evidence="2" type="ORF">IDH44_14115</name>
</gene>
<accession>A0A927BV66</accession>
<dbReference type="EMBL" id="JACXIZ010000022">
    <property type="protein sequence ID" value="MBD2846335.1"/>
    <property type="molecule type" value="Genomic_DNA"/>
</dbReference>
<name>A0A927BV66_9BACL</name>
<organism evidence="2 3">
    <name type="scientific">Paenibacillus sabuli</name>
    <dbReference type="NCBI Taxonomy" id="2772509"/>
    <lineage>
        <taxon>Bacteria</taxon>
        <taxon>Bacillati</taxon>
        <taxon>Bacillota</taxon>
        <taxon>Bacilli</taxon>
        <taxon>Bacillales</taxon>
        <taxon>Paenibacillaceae</taxon>
        <taxon>Paenibacillus</taxon>
    </lineage>
</organism>